<organism evidence="1 2">
    <name type="scientific">Populus alba</name>
    <name type="common">White poplar</name>
    <dbReference type="NCBI Taxonomy" id="43335"/>
    <lineage>
        <taxon>Eukaryota</taxon>
        <taxon>Viridiplantae</taxon>
        <taxon>Streptophyta</taxon>
        <taxon>Embryophyta</taxon>
        <taxon>Tracheophyta</taxon>
        <taxon>Spermatophyta</taxon>
        <taxon>Magnoliopsida</taxon>
        <taxon>eudicotyledons</taxon>
        <taxon>Gunneridae</taxon>
        <taxon>Pentapetalae</taxon>
        <taxon>rosids</taxon>
        <taxon>fabids</taxon>
        <taxon>Malpighiales</taxon>
        <taxon>Salicaceae</taxon>
        <taxon>Saliceae</taxon>
        <taxon>Populus</taxon>
    </lineage>
</organism>
<evidence type="ECO:0000313" key="2">
    <source>
        <dbReference type="Proteomes" id="UP000309997"/>
    </source>
</evidence>
<evidence type="ECO:0000313" key="1">
    <source>
        <dbReference type="EMBL" id="KAL3596046.1"/>
    </source>
</evidence>
<proteinExistence type="predicted"/>
<keyword evidence="2" id="KW-1185">Reference proteome</keyword>
<dbReference type="Proteomes" id="UP000309997">
    <property type="component" value="Unassembled WGS sequence"/>
</dbReference>
<gene>
    <name evidence="1" type="ORF">D5086_007683</name>
</gene>
<sequence>MLASMGMFTSGKVTIFGLSMSASVAEIRGNIVGVGSRGRGEGWSFVAGEMVGFGIDDRDTFYLLIMDTLGSGSDFLRRHPGLNRSDIDVLCISWLEGSGQGILFLSSLCFSTKVSGQGLDCYTEKRFLGLPTSILSSALRHMLSVVSTAQVPKGIGIGFFIGLMWEMGSGCNEHVICIIERIHFAFYTFMCIEVVMFKRIVFSLTRYALSSSSTRDVGCMVVGIGKVNVVECWLLWVCFTSGKVTIFGLSMSASVAEIRGNIVGVGSRGRGEGWSFVGWRNGWVWD</sequence>
<name>A0ACC4CEV1_POPAL</name>
<comment type="caution">
    <text evidence="1">The sequence shown here is derived from an EMBL/GenBank/DDBJ whole genome shotgun (WGS) entry which is preliminary data.</text>
</comment>
<reference evidence="1 2" key="1">
    <citation type="journal article" date="2024" name="Plant Biotechnol. J.">
        <title>Genome and CRISPR/Cas9 system of a widespread forest tree (Populus alba) in the world.</title>
        <authorList>
            <person name="Liu Y.J."/>
            <person name="Jiang P.F."/>
            <person name="Han X.M."/>
            <person name="Li X.Y."/>
            <person name="Wang H.M."/>
            <person name="Wang Y.J."/>
            <person name="Wang X.X."/>
            <person name="Zeng Q.Y."/>
        </authorList>
    </citation>
    <scope>NUCLEOTIDE SEQUENCE [LARGE SCALE GENOMIC DNA]</scope>
    <source>
        <strain evidence="2">cv. PAL-ZL1</strain>
    </source>
</reference>
<accession>A0ACC4CEV1</accession>
<dbReference type="EMBL" id="RCHU02000004">
    <property type="protein sequence ID" value="KAL3596046.1"/>
    <property type="molecule type" value="Genomic_DNA"/>
</dbReference>
<protein>
    <submittedName>
        <fullName evidence="1">Uncharacterized protein</fullName>
    </submittedName>
</protein>